<dbReference type="EMBL" id="BAABDQ010000037">
    <property type="protein sequence ID" value="GAA3601880.1"/>
    <property type="molecule type" value="Genomic_DNA"/>
</dbReference>
<dbReference type="Proteomes" id="UP001500630">
    <property type="component" value="Unassembled WGS sequence"/>
</dbReference>
<dbReference type="InterPro" id="IPR036390">
    <property type="entry name" value="WH_DNA-bd_sf"/>
</dbReference>
<dbReference type="SMART" id="SM00345">
    <property type="entry name" value="HTH_GNTR"/>
    <property type="match status" value="1"/>
</dbReference>
<sequence length="474" mass="50517">MRNPQRLNVPIHLERDLPEPLQDQLTAQLRRAILRGQLTARTRMPSTRTLSEVLGISRGVALAAYETLLAEGYIAGRRGSGTYVSGRAPTAAAGPPAPARAPARAPVSGATVVDLRSDRPSGQAFPLAAWRAAWRRASHQAPPLEEPPAAGLPELRAAITAHLRESRGLVLDGHEVVVTAGYADALELLLRAQGRPAPVIALEDPAPPHLRIALGRLGTVLPLRTDGSGARPDLIPAACDVVAVLPERGNPLGARMPIERRRALAAWARESGGLVLEPAFDGLFNAALSPRPSVLAVGETWSTAMVGSFCDVLTPTLRLSYAVVPRHLAAEIEEGMSAGHGQPSFTCQLAVTDLLSSGCVSRRVERLSALYEAKRALVRQTLGAYPETRLLGADTGAGATLLLPVHVKAESVVAGLLERRIQVAGLADFHHPRSVPKNGFVFGFGHLDAVTLRRTLHTITRTLDDHRLARRTAA</sequence>
<keyword evidence="3" id="KW-0805">Transcription regulation</keyword>
<dbReference type="InterPro" id="IPR015421">
    <property type="entry name" value="PyrdxlP-dep_Trfase_major"/>
</dbReference>
<dbReference type="Gene3D" id="1.10.10.10">
    <property type="entry name" value="Winged helix-like DNA-binding domain superfamily/Winged helix DNA-binding domain"/>
    <property type="match status" value="1"/>
</dbReference>
<dbReference type="PROSITE" id="PS50949">
    <property type="entry name" value="HTH_GNTR"/>
    <property type="match status" value="1"/>
</dbReference>
<dbReference type="CDD" id="cd07377">
    <property type="entry name" value="WHTH_GntR"/>
    <property type="match status" value="1"/>
</dbReference>
<dbReference type="RefSeq" id="WP_345573365.1">
    <property type="nucleotide sequence ID" value="NZ_BAABDQ010000037.1"/>
</dbReference>
<gene>
    <name evidence="7" type="primary">pdxR</name>
    <name evidence="7" type="ORF">GCM10022419_102740</name>
</gene>
<evidence type="ECO:0000259" key="6">
    <source>
        <dbReference type="PROSITE" id="PS50949"/>
    </source>
</evidence>
<evidence type="ECO:0000256" key="1">
    <source>
        <dbReference type="ARBA" id="ARBA00005384"/>
    </source>
</evidence>
<dbReference type="InterPro" id="IPR036388">
    <property type="entry name" value="WH-like_DNA-bd_sf"/>
</dbReference>
<dbReference type="Gene3D" id="3.40.640.10">
    <property type="entry name" value="Type I PLP-dependent aspartate aminotransferase-like (Major domain)"/>
    <property type="match status" value="1"/>
</dbReference>
<keyword evidence="8" id="KW-1185">Reference proteome</keyword>
<comment type="similarity">
    <text evidence="1">In the C-terminal section; belongs to the class-I pyridoxal-phosphate-dependent aminotransferase family.</text>
</comment>
<evidence type="ECO:0000256" key="2">
    <source>
        <dbReference type="ARBA" id="ARBA00022898"/>
    </source>
</evidence>
<proteinExistence type="inferred from homology"/>
<dbReference type="SUPFAM" id="SSF53383">
    <property type="entry name" value="PLP-dependent transferases"/>
    <property type="match status" value="1"/>
</dbReference>
<keyword evidence="5" id="KW-0804">Transcription</keyword>
<dbReference type="InterPro" id="IPR015424">
    <property type="entry name" value="PyrdxlP-dep_Trfase"/>
</dbReference>
<dbReference type="InterPro" id="IPR000524">
    <property type="entry name" value="Tscrpt_reg_HTH_GntR"/>
</dbReference>
<reference evidence="8" key="1">
    <citation type="journal article" date="2019" name="Int. J. Syst. Evol. Microbiol.">
        <title>The Global Catalogue of Microorganisms (GCM) 10K type strain sequencing project: providing services to taxonomists for standard genome sequencing and annotation.</title>
        <authorList>
            <consortium name="The Broad Institute Genomics Platform"/>
            <consortium name="The Broad Institute Genome Sequencing Center for Infectious Disease"/>
            <person name="Wu L."/>
            <person name="Ma J."/>
        </authorList>
    </citation>
    <scope>NUCLEOTIDE SEQUENCE [LARGE SCALE GENOMIC DNA]</scope>
    <source>
        <strain evidence="8">JCM 17326</strain>
    </source>
</reference>
<feature type="domain" description="HTH gntR-type" evidence="6">
    <location>
        <begin position="19"/>
        <end position="87"/>
    </location>
</feature>
<dbReference type="Pfam" id="PF00155">
    <property type="entry name" value="Aminotran_1_2"/>
    <property type="match status" value="1"/>
</dbReference>
<evidence type="ECO:0000256" key="4">
    <source>
        <dbReference type="ARBA" id="ARBA00023125"/>
    </source>
</evidence>
<comment type="caution">
    <text evidence="7">The sequence shown here is derived from an EMBL/GenBank/DDBJ whole genome shotgun (WGS) entry which is preliminary data.</text>
</comment>
<dbReference type="Pfam" id="PF00392">
    <property type="entry name" value="GntR"/>
    <property type="match status" value="1"/>
</dbReference>
<evidence type="ECO:0000313" key="7">
    <source>
        <dbReference type="EMBL" id="GAA3601880.1"/>
    </source>
</evidence>
<keyword evidence="2" id="KW-0663">Pyridoxal phosphate</keyword>
<keyword evidence="4" id="KW-0238">DNA-binding</keyword>
<dbReference type="InterPro" id="IPR051446">
    <property type="entry name" value="HTH_trans_reg/aminotransferase"/>
</dbReference>
<evidence type="ECO:0000313" key="8">
    <source>
        <dbReference type="Proteomes" id="UP001500630"/>
    </source>
</evidence>
<protein>
    <submittedName>
        <fullName evidence="7">Pyridoxine biosynthesis transcriptional regulator PdxR</fullName>
    </submittedName>
</protein>
<dbReference type="PANTHER" id="PTHR46577:SF1">
    <property type="entry name" value="HTH-TYPE TRANSCRIPTIONAL REGULATORY PROTEIN GABR"/>
    <property type="match status" value="1"/>
</dbReference>
<dbReference type="InterPro" id="IPR004839">
    <property type="entry name" value="Aminotransferase_I/II_large"/>
</dbReference>
<name>A0ABP6ZAX8_9ACTN</name>
<evidence type="ECO:0000256" key="5">
    <source>
        <dbReference type="ARBA" id="ARBA00023163"/>
    </source>
</evidence>
<dbReference type="PANTHER" id="PTHR46577">
    <property type="entry name" value="HTH-TYPE TRANSCRIPTIONAL REGULATORY PROTEIN GABR"/>
    <property type="match status" value="1"/>
</dbReference>
<accession>A0ABP6ZAX8</accession>
<dbReference type="SUPFAM" id="SSF46785">
    <property type="entry name" value="Winged helix' DNA-binding domain"/>
    <property type="match status" value="1"/>
</dbReference>
<evidence type="ECO:0000256" key="3">
    <source>
        <dbReference type="ARBA" id="ARBA00023015"/>
    </source>
</evidence>
<organism evidence="7 8">
    <name type="scientific">Nonomuraea rosea</name>
    <dbReference type="NCBI Taxonomy" id="638574"/>
    <lineage>
        <taxon>Bacteria</taxon>
        <taxon>Bacillati</taxon>
        <taxon>Actinomycetota</taxon>
        <taxon>Actinomycetes</taxon>
        <taxon>Streptosporangiales</taxon>
        <taxon>Streptosporangiaceae</taxon>
        <taxon>Nonomuraea</taxon>
    </lineage>
</organism>